<protein>
    <submittedName>
        <fullName evidence="2">Uncharacterized protein</fullName>
    </submittedName>
</protein>
<comment type="caution">
    <text evidence="2">The sequence shown here is derived from an EMBL/GenBank/DDBJ whole genome shotgun (WGS) entry which is preliminary data.</text>
</comment>
<accession>A0A4Q7DK70</accession>
<feature type="signal peptide" evidence="1">
    <location>
        <begin position="1"/>
        <end position="31"/>
    </location>
</feature>
<evidence type="ECO:0000313" key="2">
    <source>
        <dbReference type="EMBL" id="RZI46454.1"/>
    </source>
</evidence>
<sequence length="140" mass="16171">MFVDFYIGEFVFKKMRLSLFLLSTMAFSLYASENLEVTERPKRRGVPYSRPQSNLKFQASALFSDDPKNPRIRRSQAEIEEATQKIKKYIDENPATPKNAITAACAVTETNLKIFFRQNPGYRSSALQQVKIRRITIKLV</sequence>
<evidence type="ECO:0000256" key="1">
    <source>
        <dbReference type="SAM" id="SignalP"/>
    </source>
</evidence>
<organism evidence="2 3">
    <name type="scientific">Candidatus Finniella inopinata</name>
    <dbReference type="NCBI Taxonomy" id="1696036"/>
    <lineage>
        <taxon>Bacteria</taxon>
        <taxon>Pseudomonadati</taxon>
        <taxon>Pseudomonadota</taxon>
        <taxon>Alphaproteobacteria</taxon>
        <taxon>Holosporales</taxon>
        <taxon>Candidatus Paracaedibacteraceae</taxon>
        <taxon>Candidatus Finniella</taxon>
    </lineage>
</organism>
<dbReference type="AlphaFoldDB" id="A0A4Q7DK70"/>
<reference evidence="2 3" key="1">
    <citation type="submission" date="2018-10" db="EMBL/GenBank/DDBJ databases">
        <title>An updated phylogeny of the Alphaproteobacteria reveals that the parasitic Rickettsiales and Holosporales have independent origins.</title>
        <authorList>
            <person name="Munoz-Gomez S.A."/>
            <person name="Hess S."/>
            <person name="Burger G."/>
            <person name="Lang B.F."/>
            <person name="Susko E."/>
            <person name="Slamovits C.H."/>
            <person name="Roger A.J."/>
        </authorList>
    </citation>
    <scope>NUCLEOTIDE SEQUENCE [LARGE SCALE GENOMIC DNA]</scope>
    <source>
        <strain evidence="2">HOLO01</strain>
    </source>
</reference>
<keyword evidence="3" id="KW-1185">Reference proteome</keyword>
<keyword evidence="1" id="KW-0732">Signal</keyword>
<evidence type="ECO:0000313" key="3">
    <source>
        <dbReference type="Proteomes" id="UP000293550"/>
    </source>
</evidence>
<feature type="chain" id="PRO_5020744112" evidence="1">
    <location>
        <begin position="32"/>
        <end position="140"/>
    </location>
</feature>
<name>A0A4Q7DK70_9PROT</name>
<gene>
    <name evidence="2" type="ORF">EQU50_02395</name>
</gene>
<proteinExistence type="predicted"/>
<dbReference type="RefSeq" id="WP_130153558.1">
    <property type="nucleotide sequence ID" value="NZ_SCFB01000004.1"/>
</dbReference>
<dbReference type="Proteomes" id="UP000293550">
    <property type="component" value="Unassembled WGS sequence"/>
</dbReference>
<dbReference type="EMBL" id="SCFB01000004">
    <property type="protein sequence ID" value="RZI46454.1"/>
    <property type="molecule type" value="Genomic_DNA"/>
</dbReference>